<proteinExistence type="predicted"/>
<organism evidence="2 3">
    <name type="scientific">Alteromonas australica</name>
    <dbReference type="NCBI Taxonomy" id="589873"/>
    <lineage>
        <taxon>Bacteria</taxon>
        <taxon>Pseudomonadati</taxon>
        <taxon>Pseudomonadota</taxon>
        <taxon>Gammaproteobacteria</taxon>
        <taxon>Alteromonadales</taxon>
        <taxon>Alteromonadaceae</taxon>
        <taxon>Alteromonas/Salinimonas group</taxon>
        <taxon>Alteromonas</taxon>
    </lineage>
</organism>
<dbReference type="Proteomes" id="UP000263517">
    <property type="component" value="Unassembled WGS sequence"/>
</dbReference>
<gene>
    <name evidence="2" type="ORF">DCW74_14200</name>
</gene>
<accession>A0A350P6F4</accession>
<evidence type="ECO:0000313" key="2">
    <source>
        <dbReference type="EMBL" id="HAW76871.1"/>
    </source>
</evidence>
<name>A0A350P6F4_9ALTE</name>
<comment type="caution">
    <text evidence="2">The sequence shown here is derived from an EMBL/GenBank/DDBJ whole genome shotgun (WGS) entry which is preliminary data.</text>
</comment>
<reference evidence="2 3" key="1">
    <citation type="journal article" date="2018" name="Nat. Biotechnol.">
        <title>A standardized bacterial taxonomy based on genome phylogeny substantially revises the tree of life.</title>
        <authorList>
            <person name="Parks D.H."/>
            <person name="Chuvochina M."/>
            <person name="Waite D.W."/>
            <person name="Rinke C."/>
            <person name="Skarshewski A."/>
            <person name="Chaumeil P.A."/>
            <person name="Hugenholtz P."/>
        </authorList>
    </citation>
    <scope>NUCLEOTIDE SEQUENCE [LARGE SCALE GENOMIC DNA]</scope>
    <source>
        <strain evidence="2">UBA11978</strain>
    </source>
</reference>
<protein>
    <submittedName>
        <fullName evidence="2">Uncharacterized protein</fullName>
    </submittedName>
</protein>
<sequence length="86" mass="10259">MTKKNKNVAEKMRQARLARERAVKRNRIHEYVMQRELGGPKKKRLNLIQRRRLELMNQGQFLRPASRPLGRNMPGGNPFRPITLRR</sequence>
<evidence type="ECO:0000313" key="3">
    <source>
        <dbReference type="Proteomes" id="UP000263517"/>
    </source>
</evidence>
<feature type="region of interest" description="Disordered" evidence="1">
    <location>
        <begin position="62"/>
        <end position="86"/>
    </location>
</feature>
<evidence type="ECO:0000256" key="1">
    <source>
        <dbReference type="SAM" id="MobiDB-lite"/>
    </source>
</evidence>
<dbReference type="EMBL" id="DNAN01000500">
    <property type="protein sequence ID" value="HAW76871.1"/>
    <property type="molecule type" value="Genomic_DNA"/>
</dbReference>
<dbReference type="AlphaFoldDB" id="A0A350P6F4"/>